<dbReference type="Proteomes" id="UP000315344">
    <property type="component" value="Unassembled WGS sequence"/>
</dbReference>
<dbReference type="Pfam" id="PF03524">
    <property type="entry name" value="CagX"/>
    <property type="match status" value="1"/>
</dbReference>
<evidence type="ECO:0000256" key="3">
    <source>
        <dbReference type="SAM" id="SignalP"/>
    </source>
</evidence>
<feature type="signal peptide" evidence="3">
    <location>
        <begin position="1"/>
        <end position="20"/>
    </location>
</feature>
<gene>
    <name evidence="4" type="primary">trbG</name>
    <name evidence="4" type="ORF">DI616_18225</name>
</gene>
<feature type="chain" id="PRO_5022129060" evidence="3">
    <location>
        <begin position="21"/>
        <end position="310"/>
    </location>
</feature>
<dbReference type="InterPro" id="IPR038161">
    <property type="entry name" value="VirB9/CagX/TrbG_C_sf"/>
</dbReference>
<name>A0A533HYU8_PARDE</name>
<dbReference type="NCBIfam" id="TIGR02775">
    <property type="entry name" value="TrbG_Ti"/>
    <property type="match status" value="1"/>
</dbReference>
<dbReference type="InterPro" id="IPR010258">
    <property type="entry name" value="Conjugal_tfr_TrbG/VirB9/CagX"/>
</dbReference>
<dbReference type="NCBIfam" id="NF010460">
    <property type="entry name" value="PRK13885.1"/>
    <property type="match status" value="1"/>
</dbReference>
<comment type="similarity">
    <text evidence="1">Belongs to the TrbG/VirB9 family.</text>
</comment>
<proteinExistence type="inferred from homology"/>
<evidence type="ECO:0000256" key="2">
    <source>
        <dbReference type="ARBA" id="ARBA00022729"/>
    </source>
</evidence>
<dbReference type="CDD" id="cd06911">
    <property type="entry name" value="VirB9_CagX_TrbG"/>
    <property type="match status" value="1"/>
</dbReference>
<dbReference type="Gene3D" id="2.60.40.2500">
    <property type="match status" value="1"/>
</dbReference>
<dbReference type="InterPro" id="IPR014142">
    <property type="entry name" value="TrbG_Ti"/>
</dbReference>
<comment type="caution">
    <text evidence="4">The sequence shown here is derived from an EMBL/GenBank/DDBJ whole genome shotgun (WGS) entry which is preliminary data.</text>
</comment>
<keyword evidence="2 3" id="KW-0732">Signal</keyword>
<dbReference type="EMBL" id="VAFL01000022">
    <property type="protein sequence ID" value="TKW64679.1"/>
    <property type="molecule type" value="Genomic_DNA"/>
</dbReference>
<reference evidence="4 5" key="1">
    <citation type="journal article" date="2017" name="Nat. Commun.">
        <title>In situ click chemistry generation of cyclooxygenase-2 inhibitors.</title>
        <authorList>
            <person name="Bhardwaj A."/>
            <person name="Kaur J."/>
            <person name="Wuest M."/>
            <person name="Wuest F."/>
        </authorList>
    </citation>
    <scope>NUCLEOTIDE SEQUENCE [LARGE SCALE GENOMIC DNA]</scope>
    <source>
        <strain evidence="4">S2_012_000_R3_94</strain>
    </source>
</reference>
<organism evidence="4 5">
    <name type="scientific">Paracoccus denitrificans</name>
    <dbReference type="NCBI Taxonomy" id="266"/>
    <lineage>
        <taxon>Bacteria</taxon>
        <taxon>Pseudomonadati</taxon>
        <taxon>Pseudomonadota</taxon>
        <taxon>Alphaproteobacteria</taxon>
        <taxon>Rhodobacterales</taxon>
        <taxon>Paracoccaceae</taxon>
        <taxon>Paracoccus</taxon>
    </lineage>
</organism>
<evidence type="ECO:0000256" key="1">
    <source>
        <dbReference type="ARBA" id="ARBA00006135"/>
    </source>
</evidence>
<evidence type="ECO:0000313" key="5">
    <source>
        <dbReference type="Proteomes" id="UP000315344"/>
    </source>
</evidence>
<protein>
    <submittedName>
        <fullName evidence="4">P-type conjugative transfer protein TrbG</fullName>
    </submittedName>
</protein>
<sequence>MTRKFIIAALLCSIPTIAAAQEGTPTVFSTRDTPLTPAERDALRISQEWQERSATGIRPVAGAEGSVVFLFGATEPSIVCAVLQICDVQLQAGEQVNSINVGDSARWLIEPAVSNSGPNETQHLIIKPMDVGLSTSLVVTTDRRTYHMKLSSTRYEFMARVAFQYPDDVNAKWAALKAHNEVVRNERTIAVPGGAGAAYGTAGAGRPAAEYLSNLSFNYSVKGRARWKPVRVFNDGVKTIIEMPRAMEQTEAPSLLVVRAGGSIKKAEDTSIVNYRLQGDRYIVDQVFDEAVMIAGVGKRQDRVTIVREQ</sequence>
<dbReference type="InterPro" id="IPR033645">
    <property type="entry name" value="VirB9/CagX/TrbG_C"/>
</dbReference>
<accession>A0A533HYU8</accession>
<dbReference type="AlphaFoldDB" id="A0A533HYU8"/>
<evidence type="ECO:0000313" key="4">
    <source>
        <dbReference type="EMBL" id="TKW64679.1"/>
    </source>
</evidence>